<dbReference type="SUPFAM" id="SSF81296">
    <property type="entry name" value="E set domains"/>
    <property type="match status" value="2"/>
</dbReference>
<dbReference type="GO" id="GO:0004553">
    <property type="term" value="F:hydrolase activity, hydrolyzing O-glycosyl compounds"/>
    <property type="evidence" value="ECO:0007669"/>
    <property type="project" value="InterPro"/>
</dbReference>
<dbReference type="Gene3D" id="3.20.20.80">
    <property type="entry name" value="Glycosidases"/>
    <property type="match status" value="1"/>
</dbReference>
<dbReference type="AlphaFoldDB" id="A0A5C0XR36"/>
<accession>A0A5C0XR36</accession>
<dbReference type="Pfam" id="PF00128">
    <property type="entry name" value="Alpha-amylase"/>
    <property type="match status" value="1"/>
</dbReference>
<dbReference type="SMR" id="A0A5C0XR36"/>
<keyword evidence="1" id="KW-0378">Hydrolase</keyword>
<gene>
    <name evidence="4" type="ORF">PFDSM3638_09750</name>
</gene>
<dbReference type="RefSeq" id="WP_011013079.1">
    <property type="nucleotide sequence ID" value="NC_003413.1"/>
</dbReference>
<feature type="domain" description="Glycosyl hydrolase family 13 catalytic" evidence="3">
    <location>
        <begin position="211"/>
        <end position="577"/>
    </location>
</feature>
<name>A0A5C0XR36_PYRFU</name>
<dbReference type="SUPFAM" id="SSF51445">
    <property type="entry name" value="(Trans)glycosidases"/>
    <property type="match status" value="1"/>
</dbReference>
<keyword evidence="2 4" id="KW-0326">Glycosidase</keyword>
<dbReference type="InterPro" id="IPR017853">
    <property type="entry name" value="GH"/>
</dbReference>
<evidence type="ECO:0000259" key="3">
    <source>
        <dbReference type="SMART" id="SM00642"/>
    </source>
</evidence>
<reference evidence="4 5" key="1">
    <citation type="submission" date="2017-08" db="EMBL/GenBank/DDBJ databases">
        <title>Resequencing and Reannotation of the genome of Pyrococcus furiosus type strain DSM3638.</title>
        <authorList>
            <person name="Reichelt R.M."/>
            <person name="Bunk B."/>
        </authorList>
    </citation>
    <scope>NUCLEOTIDE SEQUENCE [LARGE SCALE GENOMIC DNA]</scope>
    <source>
        <strain evidence="4 5">DSM 3638</strain>
    </source>
</reference>
<dbReference type="EMBL" id="CP023154">
    <property type="protein sequence ID" value="QEK79533.1"/>
    <property type="molecule type" value="Genomic_DNA"/>
</dbReference>
<dbReference type="InterPro" id="IPR004185">
    <property type="entry name" value="Glyco_hydro_13_lg-like_dom"/>
</dbReference>
<dbReference type="CDD" id="cd11338">
    <property type="entry name" value="AmyAc_CMD"/>
    <property type="match status" value="1"/>
</dbReference>
<dbReference type="Pfam" id="PF02903">
    <property type="entry name" value="Alpha-amylase_N"/>
    <property type="match status" value="1"/>
</dbReference>
<dbReference type="Pfam" id="PF16561">
    <property type="entry name" value="AMPK1_CBM"/>
    <property type="match status" value="1"/>
</dbReference>
<dbReference type="InterPro" id="IPR014756">
    <property type="entry name" value="Ig_E-set"/>
</dbReference>
<dbReference type="GeneID" id="41713759"/>
<proteinExistence type="predicted"/>
<dbReference type="Proteomes" id="UP000324354">
    <property type="component" value="Chromosome"/>
</dbReference>
<dbReference type="CDD" id="cd02857">
    <property type="entry name" value="E_set_CDase_PDE_N"/>
    <property type="match status" value="1"/>
</dbReference>
<dbReference type="PANTHER" id="PTHR10357">
    <property type="entry name" value="ALPHA-AMYLASE FAMILY MEMBER"/>
    <property type="match status" value="1"/>
</dbReference>
<dbReference type="Gene3D" id="2.60.40.1180">
    <property type="entry name" value="Golgi alpha-mannosidase II"/>
    <property type="match status" value="1"/>
</dbReference>
<dbReference type="InterPro" id="IPR013780">
    <property type="entry name" value="Glyco_hydro_b"/>
</dbReference>
<evidence type="ECO:0000313" key="5">
    <source>
        <dbReference type="Proteomes" id="UP000324354"/>
    </source>
</evidence>
<protein>
    <submittedName>
        <fullName evidence="4">Alpha-glycosidase</fullName>
    </submittedName>
</protein>
<dbReference type="GeneID" id="13301240"/>
<dbReference type="InterPro" id="IPR006047">
    <property type="entry name" value="GH13_cat_dom"/>
</dbReference>
<sequence length="645" mass="76084">MYKLVSFRDSEIFGRVAEVEFSLIREGSYAYLLGDFNAFNEGSFRMEQEGKNWKIKIALPEGVWHYAFSIDGKFVLDPDNPERRVYTRKGYKFHREVNVARIVKSDDLVFHTPSLLYLYEIFGRVHVLLRTQKGVIKGATFLGEKHVPMRKKASDELFDYFEVIVEGGDKRLNYSFEVLTMEGAKFEYGQFKARPFSIEFPTWVIDRVFYQIMPDKFARSRKIQGIAYPKDKYWGGDLIGIKEKIDHLVNLGINAIYLTPIFSSLTYHGYDIVDYFHVARRLGGDRAFVDLLSELKRFDIKVILDGVFHHTSFFHPYFQDVVRKGENSSFKNFYRIIKFPVVSKEFLQILHSKSSWEEKYKKIKSLGWNYESFFSVWIMPRLNHDNPKVREFIKNVILFWTNKGVDGFRMDVAHGVPPEVWKEVREALPKEKYLIGEVMDDARLWLFDKFHGVMNYRLYDAILRFFGYEEITAEEFLNELELLSSYYGPAEYLMYNFLDNHDVERFLDIVGDKRKYVCALVFLMTYKGIPSLFYGDEIGLRGINLQGMESSRAPMLWNEEEWDQRILEITKTLVKIRKNNKALLFGNFVPVKFKRKFMVYKREHMGERTIVAINYSNSRVKELGITIPEYSGVIINEDKVKLIKY</sequence>
<evidence type="ECO:0000256" key="1">
    <source>
        <dbReference type="ARBA" id="ARBA00022801"/>
    </source>
</evidence>
<dbReference type="Gene3D" id="2.60.40.10">
    <property type="entry name" value="Immunoglobulins"/>
    <property type="match status" value="2"/>
</dbReference>
<dbReference type="InterPro" id="IPR032640">
    <property type="entry name" value="AMPK1_CBM"/>
</dbReference>
<dbReference type="SMART" id="SM00642">
    <property type="entry name" value="Aamy"/>
    <property type="match status" value="1"/>
</dbReference>
<dbReference type="InterPro" id="IPR013783">
    <property type="entry name" value="Ig-like_fold"/>
</dbReference>
<organism evidence="4 5">
    <name type="scientific">Pyrococcus furiosus (strain ATCC 43587 / DSM 3638 / JCM 8422 / Vc1)</name>
    <dbReference type="NCBI Taxonomy" id="186497"/>
    <lineage>
        <taxon>Archaea</taxon>
        <taxon>Methanobacteriati</taxon>
        <taxon>Methanobacteriota</taxon>
        <taxon>Thermococci</taxon>
        <taxon>Thermococcales</taxon>
        <taxon>Thermococcaceae</taxon>
        <taxon>Pyrococcus</taxon>
    </lineage>
</organism>
<dbReference type="PANTHER" id="PTHR10357:SF210">
    <property type="entry name" value="MALTODEXTRIN GLUCOSIDASE"/>
    <property type="match status" value="1"/>
</dbReference>
<dbReference type="GO" id="GO:0005975">
    <property type="term" value="P:carbohydrate metabolic process"/>
    <property type="evidence" value="ECO:0007669"/>
    <property type="project" value="InterPro"/>
</dbReference>
<evidence type="ECO:0000256" key="2">
    <source>
        <dbReference type="ARBA" id="ARBA00023295"/>
    </source>
</evidence>
<evidence type="ECO:0000313" key="4">
    <source>
        <dbReference type="EMBL" id="QEK79533.1"/>
    </source>
</evidence>
<dbReference type="OrthoDB" id="34423at2157"/>